<dbReference type="RefSeq" id="WP_376836749.1">
    <property type="nucleotide sequence ID" value="NZ_JBHLSW010000012.1"/>
</dbReference>
<feature type="transmembrane region" description="Helical" evidence="1">
    <location>
        <begin position="61"/>
        <end position="81"/>
    </location>
</feature>
<name>A0ABV6R4Y4_9CAUL</name>
<sequence length="192" mass="19772">MSPTEAGFSAVALGLSGGGVFLLRRAWRDRTPAGGRWAPLGGVTLVAGLIAWIVAFGAEIGVAYSLTWISLVAALAIAPFVEVRNRRGRAARVGVLDPSDRPSRAWRGWMRALLAGPLAGLAAMGLGLGWAVSGPGVEPDRLILGGLMVPLLWAGGMAWTLSDHRIFRALAVLVGAAALGFGFALAPLVLGG</sequence>
<accession>A0ABV6R4Y4</accession>
<keyword evidence="1" id="KW-0812">Transmembrane</keyword>
<comment type="caution">
    <text evidence="2">The sequence shown here is derived from an EMBL/GenBank/DDBJ whole genome shotgun (WGS) entry which is preliminary data.</text>
</comment>
<organism evidence="2 3">
    <name type="scientific">Brevundimonas balnearis</name>
    <dbReference type="NCBI Taxonomy" id="1572858"/>
    <lineage>
        <taxon>Bacteria</taxon>
        <taxon>Pseudomonadati</taxon>
        <taxon>Pseudomonadota</taxon>
        <taxon>Alphaproteobacteria</taxon>
        <taxon>Caulobacterales</taxon>
        <taxon>Caulobacteraceae</taxon>
        <taxon>Brevundimonas</taxon>
    </lineage>
</organism>
<dbReference type="Proteomes" id="UP001589906">
    <property type="component" value="Unassembled WGS sequence"/>
</dbReference>
<evidence type="ECO:0000256" key="1">
    <source>
        <dbReference type="SAM" id="Phobius"/>
    </source>
</evidence>
<gene>
    <name evidence="2" type="ORF">ACFFGE_12485</name>
</gene>
<keyword evidence="1" id="KW-0472">Membrane</keyword>
<reference evidence="2 3" key="1">
    <citation type="submission" date="2024-09" db="EMBL/GenBank/DDBJ databases">
        <authorList>
            <person name="Sun Q."/>
            <person name="Mori K."/>
        </authorList>
    </citation>
    <scope>NUCLEOTIDE SEQUENCE [LARGE SCALE GENOMIC DNA]</scope>
    <source>
        <strain evidence="2 3">NCAIM B.02621</strain>
    </source>
</reference>
<feature type="transmembrane region" description="Helical" evidence="1">
    <location>
        <begin position="142"/>
        <end position="162"/>
    </location>
</feature>
<feature type="transmembrane region" description="Helical" evidence="1">
    <location>
        <begin position="6"/>
        <end position="23"/>
    </location>
</feature>
<feature type="transmembrane region" description="Helical" evidence="1">
    <location>
        <begin position="109"/>
        <end position="130"/>
    </location>
</feature>
<keyword evidence="1" id="KW-1133">Transmembrane helix</keyword>
<dbReference type="EMBL" id="JBHLSW010000012">
    <property type="protein sequence ID" value="MFC0634689.1"/>
    <property type="molecule type" value="Genomic_DNA"/>
</dbReference>
<proteinExistence type="predicted"/>
<feature type="transmembrane region" description="Helical" evidence="1">
    <location>
        <begin position="169"/>
        <end position="190"/>
    </location>
</feature>
<keyword evidence="3" id="KW-1185">Reference proteome</keyword>
<evidence type="ECO:0000313" key="3">
    <source>
        <dbReference type="Proteomes" id="UP001589906"/>
    </source>
</evidence>
<protein>
    <submittedName>
        <fullName evidence="2">Uncharacterized protein</fullName>
    </submittedName>
</protein>
<evidence type="ECO:0000313" key="2">
    <source>
        <dbReference type="EMBL" id="MFC0634689.1"/>
    </source>
</evidence>
<feature type="transmembrane region" description="Helical" evidence="1">
    <location>
        <begin position="35"/>
        <end position="55"/>
    </location>
</feature>